<reference evidence="2" key="2">
    <citation type="submission" date="2015-01" db="EMBL/GenBank/DDBJ databases">
        <title>Evolutionary Origins and Diversification of the Mycorrhizal Mutualists.</title>
        <authorList>
            <consortium name="DOE Joint Genome Institute"/>
            <consortium name="Mycorrhizal Genomics Consortium"/>
            <person name="Kohler A."/>
            <person name="Kuo A."/>
            <person name="Nagy L.G."/>
            <person name="Floudas D."/>
            <person name="Copeland A."/>
            <person name="Barry K.W."/>
            <person name="Cichocki N."/>
            <person name="Veneault-Fourrey C."/>
            <person name="LaButti K."/>
            <person name="Lindquist E.A."/>
            <person name="Lipzen A."/>
            <person name="Lundell T."/>
            <person name="Morin E."/>
            <person name="Murat C."/>
            <person name="Riley R."/>
            <person name="Ohm R."/>
            <person name="Sun H."/>
            <person name="Tunlid A."/>
            <person name="Henrissat B."/>
            <person name="Grigoriev I.V."/>
            <person name="Hibbett D.S."/>
            <person name="Martin F."/>
        </authorList>
    </citation>
    <scope>NUCLEOTIDE SEQUENCE [LARGE SCALE GENOMIC DNA]</scope>
    <source>
        <strain evidence="2">MUT 4182</strain>
    </source>
</reference>
<accession>A0A0C3PN00</accession>
<dbReference type="EMBL" id="KN823838">
    <property type="protein sequence ID" value="KIO15750.1"/>
    <property type="molecule type" value="Genomic_DNA"/>
</dbReference>
<dbReference type="HOGENOM" id="CLU_099114_2_0_1"/>
<gene>
    <name evidence="1" type="ORF">M407DRAFT_45762</name>
</gene>
<organism evidence="1 2">
    <name type="scientific">Tulasnella calospora MUT 4182</name>
    <dbReference type="NCBI Taxonomy" id="1051891"/>
    <lineage>
        <taxon>Eukaryota</taxon>
        <taxon>Fungi</taxon>
        <taxon>Dikarya</taxon>
        <taxon>Basidiomycota</taxon>
        <taxon>Agaricomycotina</taxon>
        <taxon>Agaricomycetes</taxon>
        <taxon>Cantharellales</taxon>
        <taxon>Tulasnellaceae</taxon>
        <taxon>Tulasnella</taxon>
    </lineage>
</organism>
<dbReference type="STRING" id="1051891.A0A0C3PN00"/>
<protein>
    <submittedName>
        <fullName evidence="1">Uncharacterized protein</fullName>
    </submittedName>
</protein>
<evidence type="ECO:0000313" key="1">
    <source>
        <dbReference type="EMBL" id="KIO15750.1"/>
    </source>
</evidence>
<feature type="non-terminal residue" evidence="1">
    <location>
        <position position="109"/>
    </location>
</feature>
<proteinExistence type="predicted"/>
<sequence length="109" mass="13110">MYMHCKRNGLAEVWAYMWTQWYAPKRWPLWARSASPLLSRLRTTMTVENHWRQLKRQYLAFTHRPRLDHAIYVICTEMVPAYMAISAKLEDSYRLGRARGLTPYEVAFK</sequence>
<dbReference type="Proteomes" id="UP000054248">
    <property type="component" value="Unassembled WGS sequence"/>
</dbReference>
<dbReference type="AlphaFoldDB" id="A0A0C3PN00"/>
<keyword evidence="2" id="KW-1185">Reference proteome</keyword>
<name>A0A0C3PN00_9AGAM</name>
<evidence type="ECO:0000313" key="2">
    <source>
        <dbReference type="Proteomes" id="UP000054248"/>
    </source>
</evidence>
<dbReference type="OrthoDB" id="3262412at2759"/>
<reference evidence="1 2" key="1">
    <citation type="submission" date="2014-04" db="EMBL/GenBank/DDBJ databases">
        <authorList>
            <consortium name="DOE Joint Genome Institute"/>
            <person name="Kuo A."/>
            <person name="Girlanda M."/>
            <person name="Perotto S."/>
            <person name="Kohler A."/>
            <person name="Nagy L.G."/>
            <person name="Floudas D."/>
            <person name="Copeland A."/>
            <person name="Barry K.W."/>
            <person name="Cichocki N."/>
            <person name="Veneault-Fourrey C."/>
            <person name="LaButti K."/>
            <person name="Lindquist E.A."/>
            <person name="Lipzen A."/>
            <person name="Lundell T."/>
            <person name="Morin E."/>
            <person name="Murat C."/>
            <person name="Sun H."/>
            <person name="Tunlid A."/>
            <person name="Henrissat B."/>
            <person name="Grigoriev I.V."/>
            <person name="Hibbett D.S."/>
            <person name="Martin F."/>
            <person name="Nordberg H.P."/>
            <person name="Cantor M.N."/>
            <person name="Hua S.X."/>
        </authorList>
    </citation>
    <scope>NUCLEOTIDE SEQUENCE [LARGE SCALE GENOMIC DNA]</scope>
    <source>
        <strain evidence="1 2">MUT 4182</strain>
    </source>
</reference>